<feature type="domain" description="NADH-Ubiquinone oxidoreductase (complex I) chain 5 N-terminal" evidence="11">
    <location>
        <begin position="56"/>
        <end position="103"/>
    </location>
</feature>
<evidence type="ECO:0000259" key="13">
    <source>
        <dbReference type="Pfam" id="PF20501"/>
    </source>
</evidence>
<feature type="transmembrane region" description="Helical" evidence="9">
    <location>
        <begin position="279"/>
        <end position="298"/>
    </location>
</feature>
<evidence type="ECO:0000256" key="9">
    <source>
        <dbReference type="SAM" id="Phobius"/>
    </source>
</evidence>
<keyword evidence="4" id="KW-1003">Cell membrane</keyword>
<feature type="transmembrane region" description="Helical" evidence="9">
    <location>
        <begin position="649"/>
        <end position="669"/>
    </location>
</feature>
<feature type="transmembrane region" description="Helical" evidence="9">
    <location>
        <begin position="675"/>
        <end position="693"/>
    </location>
</feature>
<reference evidence="15" key="1">
    <citation type="submission" date="2016-11" db="EMBL/GenBank/DDBJ databases">
        <authorList>
            <person name="Varghese N."/>
            <person name="Submissions S."/>
        </authorList>
    </citation>
    <scope>NUCLEOTIDE SEQUENCE [LARGE SCALE GENOMIC DNA]</scope>
    <source>
        <strain evidence="15">DX253</strain>
    </source>
</reference>
<feature type="transmembrane region" description="Helical" evidence="9">
    <location>
        <begin position="526"/>
        <end position="544"/>
    </location>
</feature>
<dbReference type="InterPro" id="IPR025383">
    <property type="entry name" value="MrpA_C/MbhD"/>
</dbReference>
<feature type="transmembrane region" description="Helical" evidence="9">
    <location>
        <begin position="617"/>
        <end position="642"/>
    </location>
</feature>
<dbReference type="GO" id="GO:0006811">
    <property type="term" value="P:monoatomic ion transport"/>
    <property type="evidence" value="ECO:0007669"/>
    <property type="project" value="UniProtKB-KW"/>
</dbReference>
<dbReference type="InterPro" id="IPR001516">
    <property type="entry name" value="Proton_antipo_N"/>
</dbReference>
<proteinExistence type="predicted"/>
<dbReference type="Pfam" id="PF00361">
    <property type="entry name" value="Proton_antipo_M"/>
    <property type="match status" value="1"/>
</dbReference>
<feature type="transmembrane region" description="Helical" evidence="9">
    <location>
        <begin position="202"/>
        <end position="221"/>
    </location>
</feature>
<dbReference type="InterPro" id="IPR046806">
    <property type="entry name" value="MrpA_C/MbhE"/>
</dbReference>
<feature type="transmembrane region" description="Helical" evidence="9">
    <location>
        <begin position="456"/>
        <end position="478"/>
    </location>
</feature>
<dbReference type="Proteomes" id="UP000184203">
    <property type="component" value="Unassembled WGS sequence"/>
</dbReference>
<feature type="domain" description="NADH:quinone oxidoreductase/Mrp antiporter transmembrane" evidence="10">
    <location>
        <begin position="119"/>
        <end position="413"/>
    </location>
</feature>
<name>A0A1M6PX17_HALPU</name>
<organism evidence="14 15">
    <name type="scientific">Haladaptatus paucihalophilus DX253</name>
    <dbReference type="NCBI Taxonomy" id="797209"/>
    <lineage>
        <taxon>Archaea</taxon>
        <taxon>Methanobacteriati</taxon>
        <taxon>Methanobacteriota</taxon>
        <taxon>Stenosarchaea group</taxon>
        <taxon>Halobacteria</taxon>
        <taxon>Halobacteriales</taxon>
        <taxon>Haladaptataceae</taxon>
        <taxon>Haladaptatus</taxon>
    </lineage>
</organism>
<protein>
    <submittedName>
        <fullName evidence="14">Multicomponent Na+:H+ antiporter subunit A</fullName>
    </submittedName>
</protein>
<dbReference type="PANTHER" id="PTHR43373:SF1">
    <property type="entry name" value="NA(+)_H(+) ANTIPORTER SUBUNIT A"/>
    <property type="match status" value="1"/>
</dbReference>
<keyword evidence="3" id="KW-0050">Antiport</keyword>
<dbReference type="AlphaFoldDB" id="A0A1M6PX17"/>
<evidence type="ECO:0000256" key="6">
    <source>
        <dbReference type="ARBA" id="ARBA00022989"/>
    </source>
</evidence>
<evidence type="ECO:0000256" key="1">
    <source>
        <dbReference type="ARBA" id="ARBA00004651"/>
    </source>
</evidence>
<keyword evidence="6 9" id="KW-1133">Transmembrane helix</keyword>
<dbReference type="PANTHER" id="PTHR43373">
    <property type="entry name" value="NA(+)/H(+) ANTIPORTER SUBUNIT"/>
    <property type="match status" value="1"/>
</dbReference>
<feature type="transmembrane region" description="Helical" evidence="9">
    <location>
        <begin position="713"/>
        <end position="732"/>
    </location>
</feature>
<feature type="domain" description="MrpA C-terminal/MbhE" evidence="13">
    <location>
        <begin position="707"/>
        <end position="788"/>
    </location>
</feature>
<feature type="transmembrane region" description="Helical" evidence="9">
    <location>
        <begin position="415"/>
        <end position="435"/>
    </location>
</feature>
<dbReference type="Pfam" id="PF00662">
    <property type="entry name" value="Proton_antipo_N"/>
    <property type="match status" value="1"/>
</dbReference>
<feature type="transmembrane region" description="Helical" evidence="9">
    <location>
        <begin position="305"/>
        <end position="324"/>
    </location>
</feature>
<dbReference type="PRINTS" id="PR01434">
    <property type="entry name" value="NADHDHGNASE5"/>
</dbReference>
<feature type="transmembrane region" description="Helical" evidence="9">
    <location>
        <begin position="100"/>
        <end position="120"/>
    </location>
</feature>
<feature type="transmembrane region" description="Helical" evidence="9">
    <location>
        <begin position="65"/>
        <end position="88"/>
    </location>
</feature>
<sequence length="797" mass="84217">MLALVMLPFAAAVVTPLVYRVLRERTAYYAAAVALACFGMVASQLGTSGSVSYQWIPSLGVSLQFYVDGLSLLIGFLASGVGVLILTYSGGYMHGEPGKAKYYTALLAFMGSMLGVAFSADLVSLFVFWELTSLSSFILIGHYTDRRSSQYAARKSMLITVSGGLFMLIGFLLINHVAGTFAMFGPSGILSPENAAMTNEQLHAAGLFVPALALIAVGAAAKSAQVPLHIWLPNAMEAPTPVSAFLHSATMVKAGVYLIGRFRPLFLPEGVHVIPDWMLLFAVLGLVTMTITAILAVAATDIKELLAYSTASHLGLIVAGFGFASEYGAETGAFHILNHAMFKAALFLVAGIIAHEAGTRKIKHLGGLWRDLPITAAITVVAALGMAGVPPFNGFYSKEFLFESAYHAAHVHGGLAWLFPVVAVFGSIFTFLYSIRFLMLFFGEKPKGLGHVHRPPLTMLVPPAILGTIAALIGLGGVTDTFGIAPSALNGFVGSVVESTLPPAAHAEAAEAVHFSYHLPTSVTPAATMSAITIAVGLVAYQYYDDLHRGINRLLTVNPLRANWWYDNAVYGLNDASVETIPHVQTGLLRTYATWSLTAVTLLALGGYAAAGVALPSFGFAAGMTPSLALVLGVAVVGAFAVSIAPSHISGVLTLSILGFMVAIFYILADAPDLALTQLVVETLTLVIFLLVLDRLPTFYGEIKRSRAVRDGVLSLAVGTTVFVTVLVTTVADPANSIAQTFLDYGVTVEEAGGHNIVNVILVDFRGFDTMGEISVVAMAALSVLTLIAMRERGETQ</sequence>
<dbReference type="GO" id="GO:0015297">
    <property type="term" value="F:antiporter activity"/>
    <property type="evidence" value="ECO:0007669"/>
    <property type="project" value="UniProtKB-KW"/>
</dbReference>
<feature type="domain" description="MrpA C-terminal/MbhD" evidence="12">
    <location>
        <begin position="634"/>
        <end position="697"/>
    </location>
</feature>
<evidence type="ECO:0000256" key="8">
    <source>
        <dbReference type="ARBA" id="ARBA00023136"/>
    </source>
</evidence>
<keyword evidence="2" id="KW-0813">Transport</keyword>
<evidence type="ECO:0000313" key="14">
    <source>
        <dbReference type="EMBL" id="SHK12470.1"/>
    </source>
</evidence>
<gene>
    <name evidence="14" type="ORF">SAMN05444342_0664</name>
</gene>
<evidence type="ECO:0000256" key="3">
    <source>
        <dbReference type="ARBA" id="ARBA00022449"/>
    </source>
</evidence>
<dbReference type="Pfam" id="PF13244">
    <property type="entry name" value="MbhD"/>
    <property type="match status" value="1"/>
</dbReference>
<evidence type="ECO:0000259" key="10">
    <source>
        <dbReference type="Pfam" id="PF00361"/>
    </source>
</evidence>
<evidence type="ECO:0000259" key="12">
    <source>
        <dbReference type="Pfam" id="PF13244"/>
    </source>
</evidence>
<keyword evidence="5 9" id="KW-0812">Transmembrane</keyword>
<evidence type="ECO:0000313" key="15">
    <source>
        <dbReference type="Proteomes" id="UP000184203"/>
    </source>
</evidence>
<feature type="transmembrane region" description="Helical" evidence="9">
    <location>
        <begin position="6"/>
        <end position="22"/>
    </location>
</feature>
<evidence type="ECO:0000256" key="5">
    <source>
        <dbReference type="ARBA" id="ARBA00022692"/>
    </source>
</evidence>
<evidence type="ECO:0000259" key="11">
    <source>
        <dbReference type="Pfam" id="PF00662"/>
    </source>
</evidence>
<dbReference type="InterPro" id="IPR050616">
    <property type="entry name" value="CPA3_Na-H_Antiporter_A"/>
</dbReference>
<dbReference type="Pfam" id="PF20501">
    <property type="entry name" value="MbhE"/>
    <property type="match status" value="1"/>
</dbReference>
<evidence type="ECO:0000256" key="4">
    <source>
        <dbReference type="ARBA" id="ARBA00022475"/>
    </source>
</evidence>
<evidence type="ECO:0000256" key="2">
    <source>
        <dbReference type="ARBA" id="ARBA00022448"/>
    </source>
</evidence>
<feature type="transmembrane region" description="Helical" evidence="9">
    <location>
        <begin position="336"/>
        <end position="354"/>
    </location>
</feature>
<comment type="subcellular location">
    <subcellularLocation>
        <location evidence="1">Cell membrane</location>
        <topology evidence="1">Multi-pass membrane protein</topology>
    </subcellularLocation>
</comment>
<dbReference type="GO" id="GO:0005886">
    <property type="term" value="C:plasma membrane"/>
    <property type="evidence" value="ECO:0007669"/>
    <property type="project" value="UniProtKB-SubCell"/>
</dbReference>
<feature type="transmembrane region" description="Helical" evidence="9">
    <location>
        <begin position="774"/>
        <end position="790"/>
    </location>
</feature>
<feature type="transmembrane region" description="Helical" evidence="9">
    <location>
        <begin position="156"/>
        <end position="182"/>
    </location>
</feature>
<feature type="transmembrane region" description="Helical" evidence="9">
    <location>
        <begin position="27"/>
        <end position="45"/>
    </location>
</feature>
<evidence type="ECO:0000256" key="7">
    <source>
        <dbReference type="ARBA" id="ARBA00023065"/>
    </source>
</evidence>
<keyword evidence="15" id="KW-1185">Reference proteome</keyword>
<keyword evidence="7" id="KW-0406">Ion transport</keyword>
<accession>A0A1M6PX17</accession>
<feature type="transmembrane region" description="Helical" evidence="9">
    <location>
        <begin position="592"/>
        <end position="611"/>
    </location>
</feature>
<dbReference type="InterPro" id="IPR001750">
    <property type="entry name" value="ND/Mrp_TM"/>
</dbReference>
<dbReference type="EMBL" id="FRAN01000001">
    <property type="protein sequence ID" value="SHK12470.1"/>
    <property type="molecule type" value="Genomic_DNA"/>
</dbReference>
<keyword evidence="8 9" id="KW-0472">Membrane</keyword>
<feature type="transmembrane region" description="Helical" evidence="9">
    <location>
        <begin position="374"/>
        <end position="395"/>
    </location>
</feature>